<dbReference type="InParanoid" id="A0A0D1CCX3"/>
<reference evidence="1 2" key="1">
    <citation type="journal article" date="2006" name="Nature">
        <title>Insights from the genome of the biotrophic fungal plant pathogen Ustilago maydis.</title>
        <authorList>
            <person name="Kamper J."/>
            <person name="Kahmann R."/>
            <person name="Bolker M."/>
            <person name="Ma L.J."/>
            <person name="Brefort T."/>
            <person name="Saville B.J."/>
            <person name="Banuett F."/>
            <person name="Kronstad J.W."/>
            <person name="Gold S.E."/>
            <person name="Muller O."/>
            <person name="Perlin M.H."/>
            <person name="Wosten H.A."/>
            <person name="de Vries R."/>
            <person name="Ruiz-Herrera J."/>
            <person name="Reynaga-Pena C.G."/>
            <person name="Snetselaar K."/>
            <person name="McCann M."/>
            <person name="Perez-Martin J."/>
            <person name="Feldbrugge M."/>
            <person name="Basse C.W."/>
            <person name="Steinberg G."/>
            <person name="Ibeas J.I."/>
            <person name="Holloman W."/>
            <person name="Guzman P."/>
            <person name="Farman M."/>
            <person name="Stajich J.E."/>
            <person name="Sentandreu R."/>
            <person name="Gonzalez-Prieto J.M."/>
            <person name="Kennell J.C."/>
            <person name="Molina L."/>
            <person name="Schirawski J."/>
            <person name="Mendoza-Mendoza A."/>
            <person name="Greilinger D."/>
            <person name="Munch K."/>
            <person name="Rossel N."/>
            <person name="Scherer M."/>
            <person name="Vranes M."/>
            <person name="Ladendorf O."/>
            <person name="Vincon V."/>
            <person name="Fuchs U."/>
            <person name="Sandrock B."/>
            <person name="Meng S."/>
            <person name="Ho E.C."/>
            <person name="Cahill M.J."/>
            <person name="Boyce K.J."/>
            <person name="Klose J."/>
            <person name="Klosterman S.J."/>
            <person name="Deelstra H.J."/>
            <person name="Ortiz-Castellanos L."/>
            <person name="Li W."/>
            <person name="Sanchez-Alonso P."/>
            <person name="Schreier P.H."/>
            <person name="Hauser-Hahn I."/>
            <person name="Vaupel M."/>
            <person name="Koopmann E."/>
            <person name="Friedrich G."/>
            <person name="Voss H."/>
            <person name="Schluter T."/>
            <person name="Margolis J."/>
            <person name="Platt D."/>
            <person name="Swimmer C."/>
            <person name="Gnirke A."/>
            <person name="Chen F."/>
            <person name="Vysotskaia V."/>
            <person name="Mannhaupt G."/>
            <person name="Guldener U."/>
            <person name="Munsterkotter M."/>
            <person name="Haase D."/>
            <person name="Oesterheld M."/>
            <person name="Mewes H.W."/>
            <person name="Mauceli E.W."/>
            <person name="DeCaprio D."/>
            <person name="Wade C.M."/>
            <person name="Butler J."/>
            <person name="Young S."/>
            <person name="Jaffe D.B."/>
            <person name="Calvo S."/>
            <person name="Nusbaum C."/>
            <person name="Galagan J."/>
            <person name="Birren B.W."/>
        </authorList>
    </citation>
    <scope>NUCLEOTIDE SEQUENCE [LARGE SCALE GENOMIC DNA]</scope>
    <source>
        <strain evidence="2">DSM 14603 / FGSC 9021 / UM521</strain>
    </source>
</reference>
<organism evidence="1 2">
    <name type="scientific">Mycosarcoma maydis</name>
    <name type="common">Corn smut fungus</name>
    <name type="synonym">Ustilago maydis</name>
    <dbReference type="NCBI Taxonomy" id="5270"/>
    <lineage>
        <taxon>Eukaryota</taxon>
        <taxon>Fungi</taxon>
        <taxon>Dikarya</taxon>
        <taxon>Basidiomycota</taxon>
        <taxon>Ustilaginomycotina</taxon>
        <taxon>Ustilaginomycetes</taxon>
        <taxon>Ustilaginales</taxon>
        <taxon>Ustilaginaceae</taxon>
        <taxon>Mycosarcoma</taxon>
    </lineage>
</organism>
<name>A0A0D1CCX3_MYCMD</name>
<proteinExistence type="predicted"/>
<dbReference type="Proteomes" id="UP000000561">
    <property type="component" value="Chromosome 2"/>
</dbReference>
<accession>A0A0D1CCX3</accession>
<evidence type="ECO:0000313" key="2">
    <source>
        <dbReference type="Proteomes" id="UP000000561"/>
    </source>
</evidence>
<dbReference type="EMBL" id="CM003141">
    <property type="protein sequence ID" value="KIS70967.1"/>
    <property type="molecule type" value="Genomic_DNA"/>
</dbReference>
<gene>
    <name evidence="1" type="ORF">UMAG_11843</name>
</gene>
<dbReference type="VEuPathDB" id="FungiDB:UMAG_11843"/>
<keyword evidence="2" id="KW-1185">Reference proteome</keyword>
<dbReference type="AlphaFoldDB" id="A0A0D1CCX3"/>
<dbReference type="RefSeq" id="XP_011387458.1">
    <property type="nucleotide sequence ID" value="XM_011389156.1"/>
</dbReference>
<protein>
    <submittedName>
        <fullName evidence="1">Uncharacterized protein</fullName>
    </submittedName>
</protein>
<dbReference type="KEGG" id="uma:UMAG_11843"/>
<sequence>MCAAKIAARPRWMADRASKLTSVFPVSRRDCFSHSHCDEVSQRRNQHIDDLKGTTRMGDVGDSIPRDLASTRNLGSCLLSLNANLCYGVMRSRAQVPWLTFSHGQPESRLHSMHAAICVAIFLVTFS</sequence>
<dbReference type="GeneID" id="23567674"/>
<evidence type="ECO:0000313" key="1">
    <source>
        <dbReference type="EMBL" id="KIS70967.1"/>
    </source>
</evidence>